<dbReference type="CDD" id="cd00024">
    <property type="entry name" value="CD_CSD"/>
    <property type="match status" value="1"/>
</dbReference>
<dbReference type="InterPro" id="IPR023780">
    <property type="entry name" value="Chromo_domain"/>
</dbReference>
<dbReference type="SUPFAM" id="SSF54160">
    <property type="entry name" value="Chromo domain-like"/>
    <property type="match status" value="1"/>
</dbReference>
<evidence type="ECO:0000259" key="7">
    <source>
        <dbReference type="PROSITE" id="PS50103"/>
    </source>
</evidence>
<keyword evidence="3" id="KW-0539">Nucleus</keyword>
<comment type="caution">
    <text evidence="8">The sequence shown here is derived from an EMBL/GenBank/DDBJ whole genome shotgun (WGS) entry which is preliminary data.</text>
</comment>
<accession>A0A9P4UZ15</accession>
<dbReference type="PROSITE" id="PS50013">
    <property type="entry name" value="CHROMO_2"/>
    <property type="match status" value="1"/>
</dbReference>
<dbReference type="PROSITE" id="PS00598">
    <property type="entry name" value="CHROMO_1"/>
    <property type="match status" value="1"/>
</dbReference>
<keyword evidence="9" id="KW-1185">Reference proteome</keyword>
<proteinExistence type="predicted"/>
<comment type="subunit">
    <text evidence="2">Component of the NuA4 histone acetyltransferase complex.</text>
</comment>
<feature type="compositionally biased region" description="Basic and acidic residues" evidence="5">
    <location>
        <begin position="419"/>
        <end position="429"/>
    </location>
</feature>
<dbReference type="GO" id="GO:0005634">
    <property type="term" value="C:nucleus"/>
    <property type="evidence" value="ECO:0007669"/>
    <property type="project" value="UniProtKB-SubCell"/>
</dbReference>
<feature type="region of interest" description="Disordered" evidence="5">
    <location>
        <begin position="112"/>
        <end position="505"/>
    </location>
</feature>
<dbReference type="InterPro" id="IPR000953">
    <property type="entry name" value="Chromo/chromo_shadow_dom"/>
</dbReference>
<evidence type="ECO:0000256" key="5">
    <source>
        <dbReference type="SAM" id="MobiDB-lite"/>
    </source>
</evidence>
<dbReference type="Proteomes" id="UP000799444">
    <property type="component" value="Unassembled WGS sequence"/>
</dbReference>
<dbReference type="EMBL" id="ML996215">
    <property type="protein sequence ID" value="KAF2730528.1"/>
    <property type="molecule type" value="Genomic_DNA"/>
</dbReference>
<feature type="compositionally biased region" description="Polar residues" evidence="5">
    <location>
        <begin position="243"/>
        <end position="252"/>
    </location>
</feature>
<feature type="domain" description="C3H1-type" evidence="7">
    <location>
        <begin position="516"/>
        <end position="539"/>
    </location>
</feature>
<feature type="domain" description="C3H1-type" evidence="7">
    <location>
        <begin position="604"/>
        <end position="632"/>
    </location>
</feature>
<dbReference type="InterPro" id="IPR023779">
    <property type="entry name" value="Chromodomain_CS"/>
</dbReference>
<dbReference type="PROSITE" id="PS50103">
    <property type="entry name" value="ZF_C3H1"/>
    <property type="match status" value="2"/>
</dbReference>
<keyword evidence="4" id="KW-0479">Metal-binding</keyword>
<dbReference type="GO" id="GO:0008270">
    <property type="term" value="F:zinc ion binding"/>
    <property type="evidence" value="ECO:0007669"/>
    <property type="project" value="UniProtKB-KW"/>
</dbReference>
<evidence type="ECO:0008006" key="10">
    <source>
        <dbReference type="Google" id="ProtNLM"/>
    </source>
</evidence>
<evidence type="ECO:0000256" key="4">
    <source>
        <dbReference type="PROSITE-ProRule" id="PRU00723"/>
    </source>
</evidence>
<feature type="compositionally biased region" description="Basic and acidic residues" evidence="5">
    <location>
        <begin position="467"/>
        <end position="480"/>
    </location>
</feature>
<gene>
    <name evidence="8" type="ORF">EJ04DRAFT_555345</name>
</gene>
<dbReference type="InterPro" id="IPR016197">
    <property type="entry name" value="Chromo-like_dom_sf"/>
</dbReference>
<name>A0A9P4UZ15_9PLEO</name>
<feature type="compositionally biased region" description="Pro residues" evidence="5">
    <location>
        <begin position="294"/>
        <end position="308"/>
    </location>
</feature>
<comment type="subcellular location">
    <subcellularLocation>
        <location evidence="1">Nucleus</location>
    </subcellularLocation>
</comment>
<dbReference type="SMART" id="SM00356">
    <property type="entry name" value="ZnF_C3H1"/>
    <property type="match status" value="2"/>
</dbReference>
<feature type="region of interest" description="Disordered" evidence="5">
    <location>
        <begin position="636"/>
        <end position="691"/>
    </location>
</feature>
<organism evidence="8 9">
    <name type="scientific">Polyplosphaeria fusca</name>
    <dbReference type="NCBI Taxonomy" id="682080"/>
    <lineage>
        <taxon>Eukaryota</taxon>
        <taxon>Fungi</taxon>
        <taxon>Dikarya</taxon>
        <taxon>Ascomycota</taxon>
        <taxon>Pezizomycotina</taxon>
        <taxon>Dothideomycetes</taxon>
        <taxon>Pleosporomycetidae</taxon>
        <taxon>Pleosporales</taxon>
        <taxon>Tetraplosphaeriaceae</taxon>
        <taxon>Polyplosphaeria</taxon>
    </lineage>
</organism>
<evidence type="ECO:0000259" key="6">
    <source>
        <dbReference type="PROSITE" id="PS50013"/>
    </source>
</evidence>
<evidence type="ECO:0000256" key="2">
    <source>
        <dbReference type="ARBA" id="ARBA00011353"/>
    </source>
</evidence>
<dbReference type="Gene3D" id="2.40.50.40">
    <property type="match status" value="1"/>
</dbReference>
<feature type="compositionally biased region" description="Polar residues" evidence="5">
    <location>
        <begin position="679"/>
        <end position="691"/>
    </location>
</feature>
<evidence type="ECO:0000313" key="9">
    <source>
        <dbReference type="Proteomes" id="UP000799444"/>
    </source>
</evidence>
<protein>
    <recommendedName>
        <fullName evidence="10">Chromo domain-containing protein</fullName>
    </recommendedName>
</protein>
<feature type="compositionally biased region" description="Basic residues" evidence="5">
    <location>
        <begin position="119"/>
        <end position="130"/>
    </location>
</feature>
<sequence length="1069" mass="120580">MVRSEGVFVLSDYEYDTDDVSVTETIYGTDEEFMVDAILAETIDNDFDVYYLVKWQNWHFCSATWEPKHGITEVPGVVAEWEKKKKQLGNRLDAHNEHFYELHQTARIRRAEQRERKAAKIAPLKKTKRRTIPDNVGKSDDSDSDAPPKPAKPAVSADDEESLFVQRGGTPPRRQPLYQSSSENESGDSVMEELKNSKAPETQISLGRSLLGEKRNSTTKGPPEAPNNSGALFGEKKKKKNDSANAAQGTKQNRSREAPATHGLRGHAEETLSRGKVNARVCKDDHPSTTSRHAPPPTASKDVPPPTAPTDVPSKTPKDGPHSKTPTARGTASASASSALASSAPPPLLSLQAPLSAPPSSSSLTATNAVGSTSRPPQSLTVAKRTGAGPIRMVNKPKVLSRSEWKNSDKLYSTVKFRRTAELRSRNEQTPDVAELEFVNRPPGGISQPSSSSAPPPCPPPTGPRKNTRDDNPYGRRDSTQFRPQGGERGSPGSAPDSPIGSAELPDWAKNKIPLTCFEWRNGSCRYSWEKCRFQHMNGFPLSPADGSVPSKYTSRPLTCFHWFKKPNGCVNTAEECKFAHRNTGVLAVPGNPEITIDPTLGPYSERKTCHFWANKRCRYTDEECKFAHRHTGEVAKKPGRFAKHSSASAPAPRKNSGHGAPPFPQSQPDNASYAPQLMNDNGPMSTDQRMPQTVDIDRSRAVRPSNEEMQRLIGRACKLDYGDIFKHNEAFLDRRVFLIFHPGHHAAELELVTRWMLIHHAEVFNFWVDGSWDKFRQEIEKGGTGVIMAHADFERFEDIPGFGTILSQQVQVYSIGYQYSRYYDPEISASEPEFAHDCIVNFPHGGIIYITDEVFESQPKQALELVQHFFAKVEKVREQKISCDAHKLVDDGLLLWRLATRPDLMKSIFDAYEKHAKTIYDNDIRQSSRFQLYKVLTETGYVQQDDNAPFTFRPLDYFPVMSERRFEDYMSDYYVALDRGQEDANDYMVGVYAEYMIERRRFYRQYFVVHTKPKKVREMFHSRWQHLVEVMTPGECIEYFEQPGQGNRFEFYEWASETKIKTELARKL</sequence>
<dbReference type="InterPro" id="IPR000571">
    <property type="entry name" value="Znf_CCCH"/>
</dbReference>
<dbReference type="Pfam" id="PF00385">
    <property type="entry name" value="Chromo"/>
    <property type="match status" value="1"/>
</dbReference>
<feature type="domain" description="Chromo" evidence="6">
    <location>
        <begin position="33"/>
        <end position="93"/>
    </location>
</feature>
<feature type="compositionally biased region" description="Pro residues" evidence="5">
    <location>
        <begin position="454"/>
        <end position="463"/>
    </location>
</feature>
<feature type="zinc finger region" description="C3H1-type" evidence="4">
    <location>
        <begin position="516"/>
        <end position="539"/>
    </location>
</feature>
<evidence type="ECO:0000256" key="1">
    <source>
        <dbReference type="ARBA" id="ARBA00004123"/>
    </source>
</evidence>
<dbReference type="GO" id="GO:0006338">
    <property type="term" value="P:chromatin remodeling"/>
    <property type="evidence" value="ECO:0007669"/>
    <property type="project" value="UniProtKB-ARBA"/>
</dbReference>
<dbReference type="Gene3D" id="3.30.1370.210">
    <property type="match status" value="1"/>
</dbReference>
<keyword evidence="4" id="KW-0862">Zinc</keyword>
<reference evidence="8" key="1">
    <citation type="journal article" date="2020" name="Stud. Mycol.">
        <title>101 Dothideomycetes genomes: a test case for predicting lifestyles and emergence of pathogens.</title>
        <authorList>
            <person name="Haridas S."/>
            <person name="Albert R."/>
            <person name="Binder M."/>
            <person name="Bloem J."/>
            <person name="Labutti K."/>
            <person name="Salamov A."/>
            <person name="Andreopoulos B."/>
            <person name="Baker S."/>
            <person name="Barry K."/>
            <person name="Bills G."/>
            <person name="Bluhm B."/>
            <person name="Cannon C."/>
            <person name="Castanera R."/>
            <person name="Culley D."/>
            <person name="Daum C."/>
            <person name="Ezra D."/>
            <person name="Gonzalez J."/>
            <person name="Henrissat B."/>
            <person name="Kuo A."/>
            <person name="Liang C."/>
            <person name="Lipzen A."/>
            <person name="Lutzoni F."/>
            <person name="Magnuson J."/>
            <person name="Mondo S."/>
            <person name="Nolan M."/>
            <person name="Ohm R."/>
            <person name="Pangilinan J."/>
            <person name="Park H.-J."/>
            <person name="Ramirez L."/>
            <person name="Alfaro M."/>
            <person name="Sun H."/>
            <person name="Tritt A."/>
            <person name="Yoshinaga Y."/>
            <person name="Zwiers L.-H."/>
            <person name="Turgeon B."/>
            <person name="Goodwin S."/>
            <person name="Spatafora J."/>
            <person name="Crous P."/>
            <person name="Grigoriev I."/>
        </authorList>
    </citation>
    <scope>NUCLEOTIDE SEQUENCE</scope>
    <source>
        <strain evidence="8">CBS 125425</strain>
    </source>
</reference>
<dbReference type="SMART" id="SM00298">
    <property type="entry name" value="CHROMO"/>
    <property type="match status" value="1"/>
</dbReference>
<evidence type="ECO:0000313" key="8">
    <source>
        <dbReference type="EMBL" id="KAF2730528.1"/>
    </source>
</evidence>
<feature type="compositionally biased region" description="Low complexity" evidence="5">
    <location>
        <begin position="442"/>
        <end position="453"/>
    </location>
</feature>
<feature type="zinc finger region" description="C3H1-type" evidence="4">
    <location>
        <begin position="604"/>
        <end position="632"/>
    </location>
</feature>
<dbReference type="AlphaFoldDB" id="A0A9P4UZ15"/>
<evidence type="ECO:0000256" key="3">
    <source>
        <dbReference type="ARBA" id="ARBA00023242"/>
    </source>
</evidence>
<feature type="compositionally biased region" description="Low complexity" evidence="5">
    <location>
        <begin position="332"/>
        <end position="364"/>
    </location>
</feature>
<feature type="compositionally biased region" description="Polar residues" evidence="5">
    <location>
        <begin position="365"/>
        <end position="381"/>
    </location>
</feature>
<keyword evidence="4" id="KW-0863">Zinc-finger</keyword>
<dbReference type="OrthoDB" id="1918685at2759"/>